<dbReference type="RefSeq" id="WP_274457274.1">
    <property type="nucleotide sequence ID" value="NZ_CP067097.1"/>
</dbReference>
<gene>
    <name evidence="2" type="ORF">J2S03_001687</name>
</gene>
<organism evidence="2 3">
    <name type="scientific">Alicyclobacillus cycloheptanicus</name>
    <dbReference type="NCBI Taxonomy" id="1457"/>
    <lineage>
        <taxon>Bacteria</taxon>
        <taxon>Bacillati</taxon>
        <taxon>Bacillota</taxon>
        <taxon>Bacilli</taxon>
        <taxon>Bacillales</taxon>
        <taxon>Alicyclobacillaceae</taxon>
        <taxon>Alicyclobacillus</taxon>
    </lineage>
</organism>
<proteinExistence type="predicted"/>
<comment type="caution">
    <text evidence="2">The sequence shown here is derived from an EMBL/GenBank/DDBJ whole genome shotgun (WGS) entry which is preliminary data.</text>
</comment>
<evidence type="ECO:0000313" key="3">
    <source>
        <dbReference type="Proteomes" id="UP001232973"/>
    </source>
</evidence>
<keyword evidence="1" id="KW-1133">Transmembrane helix</keyword>
<keyword evidence="3" id="KW-1185">Reference proteome</keyword>
<reference evidence="2 3" key="1">
    <citation type="submission" date="2023-07" db="EMBL/GenBank/DDBJ databases">
        <title>Genomic Encyclopedia of Type Strains, Phase IV (KMG-IV): sequencing the most valuable type-strain genomes for metagenomic binning, comparative biology and taxonomic classification.</title>
        <authorList>
            <person name="Goeker M."/>
        </authorList>
    </citation>
    <scope>NUCLEOTIDE SEQUENCE [LARGE SCALE GENOMIC DNA]</scope>
    <source>
        <strain evidence="2 3">DSM 4006</strain>
    </source>
</reference>
<keyword evidence="1" id="KW-0472">Membrane</keyword>
<evidence type="ECO:0000313" key="2">
    <source>
        <dbReference type="EMBL" id="MDQ0189840.1"/>
    </source>
</evidence>
<keyword evidence="1" id="KW-0812">Transmembrane</keyword>
<protein>
    <submittedName>
        <fullName evidence="2">Uncharacterized protein</fullName>
    </submittedName>
</protein>
<feature type="transmembrane region" description="Helical" evidence="1">
    <location>
        <begin position="61"/>
        <end position="80"/>
    </location>
</feature>
<sequence length="83" mass="9282">MDGQTNTTGDFFAKTFVISMVTFLLLEAFLPPEYRYLAFLYIVLNATMLWILNMIHSGLGGVTTTVRLLATYIALSALLIETE</sequence>
<name>A0ABT9XHR5_9BACL</name>
<feature type="transmembrane region" description="Helical" evidence="1">
    <location>
        <begin position="12"/>
        <end position="30"/>
    </location>
</feature>
<feature type="transmembrane region" description="Helical" evidence="1">
    <location>
        <begin position="37"/>
        <end position="55"/>
    </location>
</feature>
<accession>A0ABT9XHR5</accession>
<dbReference type="Proteomes" id="UP001232973">
    <property type="component" value="Unassembled WGS sequence"/>
</dbReference>
<dbReference type="EMBL" id="JAUSTP010000011">
    <property type="protein sequence ID" value="MDQ0189840.1"/>
    <property type="molecule type" value="Genomic_DNA"/>
</dbReference>
<evidence type="ECO:0000256" key="1">
    <source>
        <dbReference type="SAM" id="Phobius"/>
    </source>
</evidence>